<dbReference type="Proteomes" id="UP001162156">
    <property type="component" value="Unassembled WGS sequence"/>
</dbReference>
<dbReference type="SMART" id="SM00595">
    <property type="entry name" value="MADF"/>
    <property type="match status" value="1"/>
</dbReference>
<dbReference type="PANTHER" id="PTHR21505:SF12">
    <property type="entry name" value="MADF DOMAIN-CONTAINING PROTEIN-RELATED"/>
    <property type="match status" value="1"/>
</dbReference>
<protein>
    <recommendedName>
        <fullName evidence="2">MADF domain-containing protein</fullName>
    </recommendedName>
</protein>
<evidence type="ECO:0000313" key="4">
    <source>
        <dbReference type="Proteomes" id="UP001162156"/>
    </source>
</evidence>
<sequence length="160" mass="18541">MEMSEWNHENIIYLTNLYENKTELWDPGNKNYHLRNKKHDAWLYIAKELKHDVETIKGKMASLFSSLRREKIKMKNSARTGRKDVYVSKWFVFSSFAFLKDKDKVRETIDTESDLSVGDNIDAPTDSETEVHVSAGTESINNQTADLKEASVSNQKPEDH</sequence>
<dbReference type="Pfam" id="PF10545">
    <property type="entry name" value="MADF_DNA_bdg"/>
    <property type="match status" value="1"/>
</dbReference>
<dbReference type="PROSITE" id="PS51029">
    <property type="entry name" value="MADF"/>
    <property type="match status" value="1"/>
</dbReference>
<reference evidence="3" key="1">
    <citation type="journal article" date="2023" name="Insect Mol. Biol.">
        <title>Genome sequencing provides insights into the evolution of gene families encoding plant cell wall-degrading enzymes in longhorned beetles.</title>
        <authorList>
            <person name="Shin N.R."/>
            <person name="Okamura Y."/>
            <person name="Kirsch R."/>
            <person name="Pauchet Y."/>
        </authorList>
    </citation>
    <scope>NUCLEOTIDE SEQUENCE</scope>
    <source>
        <strain evidence="3">RBIC_L_NR</strain>
    </source>
</reference>
<gene>
    <name evidence="3" type="ORF">NQ314_015405</name>
</gene>
<dbReference type="PANTHER" id="PTHR21505">
    <property type="entry name" value="MADF DOMAIN-CONTAINING PROTEIN-RELATED"/>
    <property type="match status" value="1"/>
</dbReference>
<organism evidence="3 4">
    <name type="scientific">Rhamnusium bicolor</name>
    <dbReference type="NCBI Taxonomy" id="1586634"/>
    <lineage>
        <taxon>Eukaryota</taxon>
        <taxon>Metazoa</taxon>
        <taxon>Ecdysozoa</taxon>
        <taxon>Arthropoda</taxon>
        <taxon>Hexapoda</taxon>
        <taxon>Insecta</taxon>
        <taxon>Pterygota</taxon>
        <taxon>Neoptera</taxon>
        <taxon>Endopterygota</taxon>
        <taxon>Coleoptera</taxon>
        <taxon>Polyphaga</taxon>
        <taxon>Cucujiformia</taxon>
        <taxon>Chrysomeloidea</taxon>
        <taxon>Cerambycidae</taxon>
        <taxon>Lepturinae</taxon>
        <taxon>Rhagiini</taxon>
        <taxon>Rhamnusium</taxon>
    </lineage>
</organism>
<dbReference type="InterPro" id="IPR006578">
    <property type="entry name" value="MADF-dom"/>
</dbReference>
<evidence type="ECO:0000259" key="2">
    <source>
        <dbReference type="PROSITE" id="PS51029"/>
    </source>
</evidence>
<accession>A0AAV8WYU6</accession>
<feature type="domain" description="MADF" evidence="2">
    <location>
        <begin position="13"/>
        <end position="104"/>
    </location>
</feature>
<dbReference type="AlphaFoldDB" id="A0AAV8WYU6"/>
<evidence type="ECO:0000313" key="3">
    <source>
        <dbReference type="EMBL" id="KAJ8931652.1"/>
    </source>
</evidence>
<dbReference type="EMBL" id="JANEYF010004269">
    <property type="protein sequence ID" value="KAJ8931652.1"/>
    <property type="molecule type" value="Genomic_DNA"/>
</dbReference>
<keyword evidence="4" id="KW-1185">Reference proteome</keyword>
<proteinExistence type="predicted"/>
<comment type="caution">
    <text evidence="3">The sequence shown here is derived from an EMBL/GenBank/DDBJ whole genome shotgun (WGS) entry which is preliminary data.</text>
</comment>
<evidence type="ECO:0000256" key="1">
    <source>
        <dbReference type="SAM" id="MobiDB-lite"/>
    </source>
</evidence>
<feature type="compositionally biased region" description="Polar residues" evidence="1">
    <location>
        <begin position="136"/>
        <end position="160"/>
    </location>
</feature>
<name>A0AAV8WYU6_9CUCU</name>
<feature type="region of interest" description="Disordered" evidence="1">
    <location>
        <begin position="115"/>
        <end position="160"/>
    </location>
</feature>